<evidence type="ECO:0000256" key="13">
    <source>
        <dbReference type="RuleBase" id="RU000461"/>
    </source>
</evidence>
<dbReference type="SUPFAM" id="SSF48264">
    <property type="entry name" value="Cytochrome P450"/>
    <property type="match status" value="1"/>
</dbReference>
<evidence type="ECO:0000256" key="3">
    <source>
        <dbReference type="ARBA" id="ARBA00010617"/>
    </source>
</evidence>
<accession>A0A8G0LBZ3</accession>
<evidence type="ECO:0000256" key="8">
    <source>
        <dbReference type="ARBA" id="ARBA00023002"/>
    </source>
</evidence>
<evidence type="ECO:0000256" key="7">
    <source>
        <dbReference type="ARBA" id="ARBA00022989"/>
    </source>
</evidence>
<keyword evidence="7 14" id="KW-1133">Transmembrane helix</keyword>
<keyword evidence="6 12" id="KW-0479">Metal-binding</keyword>
<evidence type="ECO:0008006" key="17">
    <source>
        <dbReference type="Google" id="ProtNLM"/>
    </source>
</evidence>
<dbReference type="Proteomes" id="UP000826661">
    <property type="component" value="Chromosome III"/>
</dbReference>
<dbReference type="PANTHER" id="PTHR46206">
    <property type="entry name" value="CYTOCHROME P450"/>
    <property type="match status" value="1"/>
</dbReference>
<dbReference type="Pfam" id="PF00067">
    <property type="entry name" value="p450"/>
    <property type="match status" value="1"/>
</dbReference>
<comment type="cofactor">
    <cofactor evidence="1 12">
        <name>heme</name>
        <dbReference type="ChEBI" id="CHEBI:30413"/>
    </cofactor>
</comment>
<dbReference type="PANTHER" id="PTHR46206:SF5">
    <property type="entry name" value="P450, PUTATIVE (EUROFUNG)-RELATED"/>
    <property type="match status" value="1"/>
</dbReference>
<reference evidence="15 16" key="1">
    <citation type="journal article" date="2021" name="BMC Genomics">
        <title>Telomere-to-telomere genome assembly of asparaginase-producing Trichoderma simmonsii.</title>
        <authorList>
            <person name="Chung D."/>
            <person name="Kwon Y.M."/>
            <person name="Yang Y."/>
        </authorList>
    </citation>
    <scope>NUCLEOTIDE SEQUENCE [LARGE SCALE GENOMIC DNA]</scope>
    <source>
        <strain evidence="15 16">GH-Sj1</strain>
    </source>
</reference>
<dbReference type="CDD" id="cd11041">
    <property type="entry name" value="CYP503A1-like"/>
    <property type="match status" value="1"/>
</dbReference>
<dbReference type="Gene3D" id="1.10.630.10">
    <property type="entry name" value="Cytochrome P450"/>
    <property type="match status" value="1"/>
</dbReference>
<feature type="binding site" description="axial binding residue" evidence="12">
    <location>
        <position position="462"/>
    </location>
    <ligand>
        <name>heme</name>
        <dbReference type="ChEBI" id="CHEBI:30413"/>
    </ligand>
    <ligandPart>
        <name>Fe</name>
        <dbReference type="ChEBI" id="CHEBI:18248"/>
    </ligandPart>
</feature>
<keyword evidence="10 13" id="KW-0503">Monooxygenase</keyword>
<dbReference type="GO" id="GO:0016020">
    <property type="term" value="C:membrane"/>
    <property type="evidence" value="ECO:0007669"/>
    <property type="project" value="UniProtKB-SubCell"/>
</dbReference>
<evidence type="ECO:0000256" key="1">
    <source>
        <dbReference type="ARBA" id="ARBA00001971"/>
    </source>
</evidence>
<evidence type="ECO:0000256" key="9">
    <source>
        <dbReference type="ARBA" id="ARBA00023004"/>
    </source>
</evidence>
<evidence type="ECO:0000256" key="2">
    <source>
        <dbReference type="ARBA" id="ARBA00004370"/>
    </source>
</evidence>
<dbReference type="InterPro" id="IPR002403">
    <property type="entry name" value="Cyt_P450_E_grp-IV"/>
</dbReference>
<feature type="transmembrane region" description="Helical" evidence="14">
    <location>
        <begin position="12"/>
        <end position="31"/>
    </location>
</feature>
<evidence type="ECO:0000256" key="11">
    <source>
        <dbReference type="ARBA" id="ARBA00023136"/>
    </source>
</evidence>
<keyword evidence="11 14" id="KW-0472">Membrane</keyword>
<evidence type="ECO:0000256" key="14">
    <source>
        <dbReference type="SAM" id="Phobius"/>
    </source>
</evidence>
<dbReference type="InterPro" id="IPR001128">
    <property type="entry name" value="Cyt_P450"/>
</dbReference>
<evidence type="ECO:0000256" key="12">
    <source>
        <dbReference type="PIRSR" id="PIRSR602403-1"/>
    </source>
</evidence>
<evidence type="ECO:0000256" key="10">
    <source>
        <dbReference type="ARBA" id="ARBA00023033"/>
    </source>
</evidence>
<dbReference type="AlphaFoldDB" id="A0A8G0LBZ3"/>
<proteinExistence type="inferred from homology"/>
<protein>
    <recommendedName>
        <fullName evidence="17">Cytochrome P450</fullName>
    </recommendedName>
</protein>
<keyword evidence="16" id="KW-1185">Reference proteome</keyword>
<dbReference type="InterPro" id="IPR036396">
    <property type="entry name" value="Cyt_P450_sf"/>
</dbReference>
<evidence type="ECO:0000256" key="4">
    <source>
        <dbReference type="ARBA" id="ARBA00022617"/>
    </source>
</evidence>
<evidence type="ECO:0000256" key="5">
    <source>
        <dbReference type="ARBA" id="ARBA00022692"/>
    </source>
</evidence>
<organism evidence="15 16">
    <name type="scientific">Trichoderma simmonsii</name>
    <dbReference type="NCBI Taxonomy" id="1491479"/>
    <lineage>
        <taxon>Eukaryota</taxon>
        <taxon>Fungi</taxon>
        <taxon>Dikarya</taxon>
        <taxon>Ascomycota</taxon>
        <taxon>Pezizomycotina</taxon>
        <taxon>Sordariomycetes</taxon>
        <taxon>Hypocreomycetidae</taxon>
        <taxon>Hypocreales</taxon>
        <taxon>Hypocreaceae</taxon>
        <taxon>Trichoderma</taxon>
    </lineage>
</organism>
<dbReference type="PROSITE" id="PS00086">
    <property type="entry name" value="CYTOCHROME_P450"/>
    <property type="match status" value="1"/>
</dbReference>
<comment type="similarity">
    <text evidence="3 13">Belongs to the cytochrome P450 family.</text>
</comment>
<keyword evidence="4 12" id="KW-0349">Heme</keyword>
<gene>
    <name evidence="15" type="ORF">H0G86_005176</name>
</gene>
<keyword evidence="5 14" id="KW-0812">Transmembrane</keyword>
<dbReference type="EMBL" id="CP075866">
    <property type="protein sequence ID" value="QYS97974.1"/>
    <property type="molecule type" value="Genomic_DNA"/>
</dbReference>
<evidence type="ECO:0000313" key="15">
    <source>
        <dbReference type="EMBL" id="QYS97974.1"/>
    </source>
</evidence>
<comment type="subcellular location">
    <subcellularLocation>
        <location evidence="2">Membrane</location>
    </subcellularLocation>
</comment>
<dbReference type="InterPro" id="IPR017972">
    <property type="entry name" value="Cyt_P450_CS"/>
</dbReference>
<dbReference type="GO" id="GO:0004497">
    <property type="term" value="F:monooxygenase activity"/>
    <property type="evidence" value="ECO:0007669"/>
    <property type="project" value="UniProtKB-KW"/>
</dbReference>
<keyword evidence="8 13" id="KW-0560">Oxidoreductase</keyword>
<dbReference type="GO" id="GO:0020037">
    <property type="term" value="F:heme binding"/>
    <property type="evidence" value="ECO:0007669"/>
    <property type="project" value="InterPro"/>
</dbReference>
<evidence type="ECO:0000313" key="16">
    <source>
        <dbReference type="Proteomes" id="UP000826661"/>
    </source>
</evidence>
<evidence type="ECO:0000256" key="6">
    <source>
        <dbReference type="ARBA" id="ARBA00022723"/>
    </source>
</evidence>
<keyword evidence="9 12" id="KW-0408">Iron</keyword>
<dbReference type="PRINTS" id="PR00465">
    <property type="entry name" value="EP450IV"/>
</dbReference>
<dbReference type="GO" id="GO:0005506">
    <property type="term" value="F:iron ion binding"/>
    <property type="evidence" value="ECO:0007669"/>
    <property type="project" value="InterPro"/>
</dbReference>
<dbReference type="GO" id="GO:0016705">
    <property type="term" value="F:oxidoreductase activity, acting on paired donors, with incorporation or reduction of molecular oxygen"/>
    <property type="evidence" value="ECO:0007669"/>
    <property type="project" value="InterPro"/>
</dbReference>
<name>A0A8G0LBZ3_9HYPO</name>
<sequence>MDTPLSTLIQTRPYVAVALALALVFFSPLLFSSGDIYRSHRLGKSRLISLLTGQRSVRWMIDELAEKGYLEVNKALGKPFVLNWWAQDTLFMPTKYLDDIRRADAGSLSFFESLSNSFHLKSSVGDLYHTTTMIEVVKRRLNPQLPTIVSYLVDECDFVLPAELGDAKEWKYYGAMELCSNIMHRVTSRVLVCKELCRKPAYIKASLDFSNSVFTNGVIMSTISLGPFRRLISWLGSFRHRRNLNKAMELLIPVIEQRLRDLEQSPNGPRPADGVQWTIEQASSDKKERTPARLAHQILQNLWAGSGAPGGMLTQMVYQVLWCPEYLEPMRAEIRTAVTEYGWTDKMLNNIPKVDSFLRETNRLHPNGVITAARTVMEKPYQFHDGLTLPVGARFAFPSRAIMCDSDNFENPYEFDGFRFARLSAAKEGAATGADTGAGEQLYNSATVTKTNLAFGYGKHACVGRFYAVRKIKLVFTRLIMEYEIEWDGTVTERPLDFCIEGQVAPNLEQKIRIKRRV</sequence>